<dbReference type="EMBL" id="JQ844277">
    <property type="protein sequence ID" value="AGS54129.1"/>
    <property type="molecule type" value="Genomic_DNA"/>
</dbReference>
<evidence type="ECO:0000313" key="1">
    <source>
        <dbReference type="EMBL" id="AGS54129.1"/>
    </source>
</evidence>
<name>A0A806KSG0_9BACT</name>
<proteinExistence type="predicted"/>
<sequence length="46" mass="5334">MTGCQRNGKRVIGKEINLLRQTYEIKNTAAFGRRRIIGIRRGVLFE</sequence>
<reference evidence="1" key="1">
    <citation type="submission" date="2012-03" db="EMBL/GenBank/DDBJ databases">
        <title>Functional metagenomics reveals considerable lignocellulase gene clusters in the gut microbiome of a wood-feeding higher termite.</title>
        <authorList>
            <person name="Liu N."/>
        </authorList>
    </citation>
    <scope>NUCLEOTIDE SEQUENCE</scope>
</reference>
<organism evidence="1">
    <name type="scientific">uncultured bacterium contig00021</name>
    <dbReference type="NCBI Taxonomy" id="1181511"/>
    <lineage>
        <taxon>Bacteria</taxon>
        <taxon>environmental samples</taxon>
    </lineage>
</organism>
<protein>
    <submittedName>
        <fullName evidence="1">Uncharacterized protein</fullName>
    </submittedName>
</protein>
<dbReference type="AlphaFoldDB" id="A0A806KSG0"/>
<accession>A0A806KSG0</accession>